<dbReference type="SUPFAM" id="SSF49879">
    <property type="entry name" value="SMAD/FHA domain"/>
    <property type="match status" value="1"/>
</dbReference>
<dbReference type="Gene3D" id="2.60.200.20">
    <property type="match status" value="1"/>
</dbReference>
<gene>
    <name evidence="2" type="ORF">MNBD_GAMMA24-15</name>
</gene>
<organism evidence="2">
    <name type="scientific">hydrothermal vent metagenome</name>
    <dbReference type="NCBI Taxonomy" id="652676"/>
    <lineage>
        <taxon>unclassified sequences</taxon>
        <taxon>metagenomes</taxon>
        <taxon>ecological metagenomes</taxon>
    </lineage>
</organism>
<feature type="domain" description="FHA" evidence="1">
    <location>
        <begin position="23"/>
        <end position="80"/>
    </location>
</feature>
<reference evidence="2" key="1">
    <citation type="submission" date="2018-06" db="EMBL/GenBank/DDBJ databases">
        <authorList>
            <person name="Zhirakovskaya E."/>
        </authorList>
    </citation>
    <scope>NUCLEOTIDE SEQUENCE</scope>
</reference>
<dbReference type="InterPro" id="IPR008984">
    <property type="entry name" value="SMAD_FHA_dom_sf"/>
</dbReference>
<dbReference type="InterPro" id="IPR000253">
    <property type="entry name" value="FHA_dom"/>
</dbReference>
<proteinExistence type="predicted"/>
<name>A0A3B1BPZ7_9ZZZZ</name>
<evidence type="ECO:0000259" key="1">
    <source>
        <dbReference type="PROSITE" id="PS50006"/>
    </source>
</evidence>
<dbReference type="PANTHER" id="PTHR23308">
    <property type="entry name" value="NUCLEAR INHIBITOR OF PROTEIN PHOSPHATASE-1"/>
    <property type="match status" value="1"/>
</dbReference>
<accession>A0A3B1BPZ7</accession>
<dbReference type="Pfam" id="PF00498">
    <property type="entry name" value="FHA"/>
    <property type="match status" value="1"/>
</dbReference>
<sequence>MAELIQYANGVPGIRFSIDKPVIRMGRSEIHNDICVADAYVSKEHALIEARPGDDPSAGCKFYLHDLGSTNKTYVNKKRVSSLRLKNNDMVYLGRNMFRFVCSENEIMIFPEVESDLPVSSQTLEFASHDNSQLRPGFSRRLRVLGIESLLD</sequence>
<dbReference type="AlphaFoldDB" id="A0A3B1BPZ7"/>
<dbReference type="CDD" id="cd00060">
    <property type="entry name" value="FHA"/>
    <property type="match status" value="1"/>
</dbReference>
<dbReference type="InterPro" id="IPR050923">
    <property type="entry name" value="Cell_Proc_Reg/RNA_Proc"/>
</dbReference>
<dbReference type="PROSITE" id="PS50006">
    <property type="entry name" value="FHA_DOMAIN"/>
    <property type="match status" value="1"/>
</dbReference>
<protein>
    <recommendedName>
        <fullName evidence="1">FHA domain-containing protein</fullName>
    </recommendedName>
</protein>
<dbReference type="SMART" id="SM00240">
    <property type="entry name" value="FHA"/>
    <property type="match status" value="1"/>
</dbReference>
<evidence type="ECO:0000313" key="2">
    <source>
        <dbReference type="EMBL" id="VAX14283.1"/>
    </source>
</evidence>
<dbReference type="EMBL" id="UOFZ01000170">
    <property type="protein sequence ID" value="VAX14283.1"/>
    <property type="molecule type" value="Genomic_DNA"/>
</dbReference>